<accession>A0A084SIG4</accession>
<dbReference type="InterPro" id="IPR015943">
    <property type="entry name" value="WD40/YVTN_repeat-like_dom_sf"/>
</dbReference>
<dbReference type="PANTHER" id="PTHR19879">
    <property type="entry name" value="TRANSCRIPTION INITIATION FACTOR TFIID"/>
    <property type="match status" value="1"/>
</dbReference>
<comment type="caution">
    <text evidence="4">The sequence shown here is derived from an EMBL/GenBank/DDBJ whole genome shotgun (WGS) entry which is preliminary data.</text>
</comment>
<dbReference type="Proteomes" id="UP000028547">
    <property type="component" value="Unassembled WGS sequence"/>
</dbReference>
<dbReference type="PROSITE" id="PS50294">
    <property type="entry name" value="WD_REPEATS_REGION"/>
    <property type="match status" value="1"/>
</dbReference>
<gene>
    <name evidence="4" type="ORF">Q664_42430</name>
</gene>
<dbReference type="InterPro" id="IPR011047">
    <property type="entry name" value="Quinoprotein_ADH-like_sf"/>
</dbReference>
<feature type="repeat" description="WD" evidence="3">
    <location>
        <begin position="375"/>
        <end position="416"/>
    </location>
</feature>
<name>A0A084SIG4_9BACT</name>
<organism evidence="4 5">
    <name type="scientific">Archangium violaceum Cb vi76</name>
    <dbReference type="NCBI Taxonomy" id="1406225"/>
    <lineage>
        <taxon>Bacteria</taxon>
        <taxon>Pseudomonadati</taxon>
        <taxon>Myxococcota</taxon>
        <taxon>Myxococcia</taxon>
        <taxon>Myxococcales</taxon>
        <taxon>Cystobacterineae</taxon>
        <taxon>Archangiaceae</taxon>
        <taxon>Archangium</taxon>
    </lineage>
</organism>
<sequence>MTEDPRRAFEVLSSLATLKEAAGKGELAAHRKRLLALSAEFPPGSPSATALEELAAALQMDLAFLRVYPGALFPVLHWRCSHHDSPELTGLARRWSEEHAQGGPDGVWVRPLGPPPFGPGGPLLAELRTARPHRLLSPMTAEGHVLLDERMAYRHWDIEEGTLVDRRDVVIPEPTLKLVTRAWESAALHDAATDTHRCELEIPVDGSANTGSFSPDGGLFALVGHGDEYAFGFVHLYEAATGRLLRKWKGPRPFWDKPMFSPDGRRLLAPSRAGLFLLDIETGQEECLPIHDAEGAALLGDGRRLVTTDGQVVRVWELARLRALEPREAEPSAPMAFSPDGRRLLSPDGQWLAGGTKEGTIELWRAAGGERLVTLPGHGVPVSALAFSQDGRRLVSAGDNEALRLWEIPSGVALAVRPLDARDLANRRLSRQRWEATPEALGALSGWEGFVGPRPGPFSAEVHGGVTIFLHRENRRHAAAFPVAGPWLPRPDGAMWASPSAQVILEGRV</sequence>
<evidence type="ECO:0000256" key="1">
    <source>
        <dbReference type="ARBA" id="ARBA00022574"/>
    </source>
</evidence>
<dbReference type="Pfam" id="PF00400">
    <property type="entry name" value="WD40"/>
    <property type="match status" value="1"/>
</dbReference>
<proteinExistence type="predicted"/>
<dbReference type="RefSeq" id="WP_043409367.1">
    <property type="nucleotide sequence ID" value="NZ_JPMI01000299.1"/>
</dbReference>
<dbReference type="EMBL" id="JPMI01000299">
    <property type="protein sequence ID" value="KFA88249.1"/>
    <property type="molecule type" value="Genomic_DNA"/>
</dbReference>
<dbReference type="SUPFAM" id="SSF50998">
    <property type="entry name" value="Quinoprotein alcohol dehydrogenase-like"/>
    <property type="match status" value="1"/>
</dbReference>
<evidence type="ECO:0000256" key="2">
    <source>
        <dbReference type="ARBA" id="ARBA00022737"/>
    </source>
</evidence>
<evidence type="ECO:0000256" key="3">
    <source>
        <dbReference type="PROSITE-ProRule" id="PRU00221"/>
    </source>
</evidence>
<evidence type="ECO:0000313" key="4">
    <source>
        <dbReference type="EMBL" id="KFA88249.1"/>
    </source>
</evidence>
<dbReference type="InterPro" id="IPR019775">
    <property type="entry name" value="WD40_repeat_CS"/>
</dbReference>
<dbReference type="PROSITE" id="PS50082">
    <property type="entry name" value="WD_REPEATS_2"/>
    <property type="match status" value="1"/>
</dbReference>
<dbReference type="InterPro" id="IPR001680">
    <property type="entry name" value="WD40_rpt"/>
</dbReference>
<protein>
    <submittedName>
        <fullName evidence="4">Uncharacterized protein</fullName>
    </submittedName>
</protein>
<keyword evidence="2" id="KW-0677">Repeat</keyword>
<dbReference type="PANTHER" id="PTHR19879:SF9">
    <property type="entry name" value="TRANSCRIPTION INITIATION FACTOR TFIID SUBUNIT 5"/>
    <property type="match status" value="1"/>
</dbReference>
<dbReference type="Gene3D" id="2.130.10.10">
    <property type="entry name" value="YVTN repeat-like/Quinoprotein amine dehydrogenase"/>
    <property type="match status" value="2"/>
</dbReference>
<dbReference type="PROSITE" id="PS00678">
    <property type="entry name" value="WD_REPEATS_1"/>
    <property type="match status" value="1"/>
</dbReference>
<dbReference type="AlphaFoldDB" id="A0A084SIG4"/>
<evidence type="ECO:0000313" key="5">
    <source>
        <dbReference type="Proteomes" id="UP000028547"/>
    </source>
</evidence>
<reference evidence="4 5" key="1">
    <citation type="submission" date="2014-07" db="EMBL/GenBank/DDBJ databases">
        <title>Draft Genome Sequence of Gephyronic Acid Producer, Cystobacter violaceus Strain Cb vi76.</title>
        <authorList>
            <person name="Stevens D.C."/>
            <person name="Young J."/>
            <person name="Carmichael R."/>
            <person name="Tan J."/>
            <person name="Taylor R.E."/>
        </authorList>
    </citation>
    <scope>NUCLEOTIDE SEQUENCE [LARGE SCALE GENOMIC DNA]</scope>
    <source>
        <strain evidence="4 5">Cb vi76</strain>
    </source>
</reference>
<dbReference type="SMART" id="SM00320">
    <property type="entry name" value="WD40"/>
    <property type="match status" value="4"/>
</dbReference>
<keyword evidence="1 3" id="KW-0853">WD repeat</keyword>